<keyword evidence="4" id="KW-1185">Reference proteome</keyword>
<dbReference type="GO" id="GO:0008168">
    <property type="term" value="F:methyltransferase activity"/>
    <property type="evidence" value="ECO:0007669"/>
    <property type="project" value="UniProtKB-KW"/>
</dbReference>
<dbReference type="InterPro" id="IPR007213">
    <property type="entry name" value="Ppm1/Ppm2/Tcmp"/>
</dbReference>
<dbReference type="InterPro" id="IPR029063">
    <property type="entry name" value="SAM-dependent_MTases_sf"/>
</dbReference>
<organism evidence="3 4">
    <name type="scientific">Oleispira antarctica RB-8</name>
    <dbReference type="NCBI Taxonomy" id="698738"/>
    <lineage>
        <taxon>Bacteria</taxon>
        <taxon>Pseudomonadati</taxon>
        <taxon>Pseudomonadota</taxon>
        <taxon>Gammaproteobacteria</taxon>
        <taxon>Oceanospirillales</taxon>
        <taxon>Oceanospirillaceae</taxon>
        <taxon>Oleispira</taxon>
    </lineage>
</organism>
<dbReference type="EMBL" id="FO203512">
    <property type="protein sequence ID" value="CCK74696.1"/>
    <property type="molecule type" value="Genomic_DNA"/>
</dbReference>
<dbReference type="Gene3D" id="3.40.50.150">
    <property type="entry name" value="Vaccinia Virus protein VP39"/>
    <property type="match status" value="1"/>
</dbReference>
<sequence length="286" mass="32008">MDQTIDIDTATDTSRISISAHYTGYIWYNNGLSHKQFVTPIGRAAYWALKPMNAFMQAMIGASIDTFLLQRHFVLDHLVEQAIAEGYDQVVELAAGLSSRGYLIKQAYPNVHYVEGDLPGMSARKSGLLDKLGRPFGHITQPCNILDESGPHSIEALLGSLDKTKKTLIITEGLVNYFDLPTIRKVWARMAVALKGFPQARYITEVYPKLEQHPSYRYVKVAQKVVGFFTQGEYPLHYNSNETMQQGFLEDGFATVSVTAPEDYYGTLDMPTSSRQSLVRLVVAEV</sequence>
<dbReference type="Pfam" id="PF04072">
    <property type="entry name" value="LCM"/>
    <property type="match status" value="1"/>
</dbReference>
<accession>R4YJV2</accession>
<dbReference type="AlphaFoldDB" id="R4YJV2"/>
<dbReference type="PANTHER" id="PTHR43619">
    <property type="entry name" value="S-ADENOSYL-L-METHIONINE-DEPENDENT METHYLTRANSFERASE YKTD-RELATED"/>
    <property type="match status" value="1"/>
</dbReference>
<name>R4YJV2_OLEAN</name>
<dbReference type="SUPFAM" id="SSF53335">
    <property type="entry name" value="S-adenosyl-L-methionine-dependent methyltransferases"/>
    <property type="match status" value="1"/>
</dbReference>
<evidence type="ECO:0000313" key="3">
    <source>
        <dbReference type="EMBL" id="CCK74696.1"/>
    </source>
</evidence>
<dbReference type="PANTHER" id="PTHR43619:SF2">
    <property type="entry name" value="S-ADENOSYL-L-METHIONINE-DEPENDENT METHYLTRANSFERASES SUPERFAMILY PROTEIN"/>
    <property type="match status" value="1"/>
</dbReference>
<dbReference type="HOGENOM" id="CLU_082645_0_0_6"/>
<dbReference type="KEGG" id="oai:OLEAN_C05200"/>
<keyword evidence="2" id="KW-0808">Transferase</keyword>
<proteinExistence type="predicted"/>
<evidence type="ECO:0000256" key="1">
    <source>
        <dbReference type="ARBA" id="ARBA00022603"/>
    </source>
</evidence>
<dbReference type="Proteomes" id="UP000032749">
    <property type="component" value="Chromosome"/>
</dbReference>
<evidence type="ECO:0000313" key="4">
    <source>
        <dbReference type="Proteomes" id="UP000032749"/>
    </source>
</evidence>
<evidence type="ECO:0000256" key="2">
    <source>
        <dbReference type="ARBA" id="ARBA00022679"/>
    </source>
</evidence>
<reference evidence="3 4" key="1">
    <citation type="journal article" date="2013" name="Nat. Commun.">
        <title>Genome sequence and functional genomic analysis of the oil-degrading bacterium Oleispira antarctica.</title>
        <authorList>
            <person name="Kube M."/>
            <person name="Chernikova T.N."/>
            <person name="Al-Ramahi Y."/>
            <person name="Beloqui A."/>
            <person name="Lopez-Cortez N."/>
            <person name="Guazzaroni M.E."/>
            <person name="Heipieper H.J."/>
            <person name="Klages S."/>
            <person name="Kotsyurbenko O.R."/>
            <person name="Langer I."/>
            <person name="Nechitaylo T.Y."/>
            <person name="Lunsdorf H."/>
            <person name="Fernandez M."/>
            <person name="Juarez S."/>
            <person name="Ciordia S."/>
            <person name="Singer A."/>
            <person name="Kagan O."/>
            <person name="Egorova O."/>
            <person name="Petit P.A."/>
            <person name="Stogios P."/>
            <person name="Kim Y."/>
            <person name="Tchigvintsev A."/>
            <person name="Flick R."/>
            <person name="Denaro R."/>
            <person name="Genovese M."/>
            <person name="Albar J.P."/>
            <person name="Reva O.N."/>
            <person name="Martinez-Gomariz M."/>
            <person name="Tran H."/>
            <person name="Ferrer M."/>
            <person name="Savchenko A."/>
            <person name="Yakunin A.F."/>
            <person name="Yakimov M.M."/>
            <person name="Golyshina O.V."/>
            <person name="Reinhardt R."/>
            <person name="Golyshin P.N."/>
        </authorList>
    </citation>
    <scope>NUCLEOTIDE SEQUENCE [LARGE SCALE GENOMIC DNA]</scope>
</reference>
<dbReference type="OrthoDB" id="7063113at2"/>
<gene>
    <name evidence="3" type="ORF">OLEAN_C05200</name>
</gene>
<dbReference type="GO" id="GO:0032259">
    <property type="term" value="P:methylation"/>
    <property type="evidence" value="ECO:0007669"/>
    <property type="project" value="UniProtKB-KW"/>
</dbReference>
<keyword evidence="1" id="KW-0489">Methyltransferase</keyword>
<protein>
    <submittedName>
        <fullName evidence="3">Uncharacterized protein</fullName>
    </submittedName>
</protein>